<dbReference type="InterPro" id="IPR000719">
    <property type="entry name" value="Prot_kinase_dom"/>
</dbReference>
<dbReference type="FunFam" id="1.10.510.10:FF:000044">
    <property type="entry name" value="Putative LRR receptor-like serine/threonine-protein kinase"/>
    <property type="match status" value="2"/>
</dbReference>
<evidence type="ECO:0000256" key="17">
    <source>
        <dbReference type="ARBA" id="ARBA00047899"/>
    </source>
</evidence>
<dbReference type="InterPro" id="IPR032675">
    <property type="entry name" value="LRR_dom_sf"/>
</dbReference>
<keyword evidence="6" id="KW-0808">Transferase</keyword>
<keyword evidence="9" id="KW-0677">Repeat</keyword>
<reference evidence="22 23" key="1">
    <citation type="submission" date="2020-02" db="EMBL/GenBank/DDBJ databases">
        <authorList>
            <person name="Ma Q."/>
            <person name="Huang Y."/>
            <person name="Song X."/>
            <person name="Pei D."/>
        </authorList>
    </citation>
    <scope>NUCLEOTIDE SEQUENCE [LARGE SCALE GENOMIC DNA]</scope>
    <source>
        <strain evidence="22">Sxm20200214</strain>
        <tissue evidence="22">Leaf</tissue>
    </source>
</reference>
<name>A0A8X7VQS3_BRACI</name>
<dbReference type="GO" id="GO:0004674">
    <property type="term" value="F:protein serine/threonine kinase activity"/>
    <property type="evidence" value="ECO:0007669"/>
    <property type="project" value="UniProtKB-KW"/>
</dbReference>
<feature type="chain" id="PRO_5036476414" description="non-specific serine/threonine protein kinase" evidence="20">
    <location>
        <begin position="25"/>
        <end position="1694"/>
    </location>
</feature>
<evidence type="ECO:0000256" key="3">
    <source>
        <dbReference type="ARBA" id="ARBA00022527"/>
    </source>
</evidence>
<accession>A0A8X7VQS3</accession>
<feature type="domain" description="Protein kinase" evidence="21">
    <location>
        <begin position="1340"/>
        <end position="1617"/>
    </location>
</feature>
<keyword evidence="12" id="KW-0067">ATP-binding</keyword>
<feature type="transmembrane region" description="Helical" evidence="19">
    <location>
        <begin position="599"/>
        <end position="622"/>
    </location>
</feature>
<dbReference type="Pfam" id="PF00069">
    <property type="entry name" value="Pkinase"/>
    <property type="match status" value="1"/>
</dbReference>
<feature type="domain" description="Protein kinase" evidence="21">
    <location>
        <begin position="658"/>
        <end position="933"/>
    </location>
</feature>
<keyword evidence="3" id="KW-0723">Serine/threonine-protein kinase</keyword>
<dbReference type="Pfam" id="PF07714">
    <property type="entry name" value="PK_Tyr_Ser-Thr"/>
    <property type="match status" value="1"/>
</dbReference>
<dbReference type="FunFam" id="2.60.120.430:FF:000004">
    <property type="entry name" value="Putative leucine-rich repeat receptor-like serine/threonine-protein kinase"/>
    <property type="match status" value="2"/>
</dbReference>
<evidence type="ECO:0000256" key="9">
    <source>
        <dbReference type="ARBA" id="ARBA00022737"/>
    </source>
</evidence>
<evidence type="ECO:0000313" key="22">
    <source>
        <dbReference type="EMBL" id="KAG2315739.1"/>
    </source>
</evidence>
<dbReference type="PANTHER" id="PTHR48006:SF69">
    <property type="entry name" value="PROTEIN KINASE DOMAIN-CONTAINING PROTEIN"/>
    <property type="match status" value="1"/>
</dbReference>
<keyword evidence="10" id="KW-0547">Nucleotide-binding</keyword>
<keyword evidence="16" id="KW-0325">Glycoprotein</keyword>
<dbReference type="PROSITE" id="PS00108">
    <property type="entry name" value="PROTEIN_KINASE_ST"/>
    <property type="match status" value="2"/>
</dbReference>
<comment type="subcellular location">
    <subcellularLocation>
        <location evidence="1">Membrane</location>
        <topology evidence="1">Single-pass type I membrane protein</topology>
    </subcellularLocation>
</comment>
<dbReference type="FunFam" id="3.80.10.10:FF:001022">
    <property type="entry name" value="Probable LRR receptor-like serine/threonine-protein kinase At1g53420"/>
    <property type="match status" value="1"/>
</dbReference>
<dbReference type="Proteomes" id="UP000886595">
    <property type="component" value="Unassembled WGS sequence"/>
</dbReference>
<dbReference type="SUPFAM" id="SSF52058">
    <property type="entry name" value="L domain-like"/>
    <property type="match status" value="1"/>
</dbReference>
<comment type="catalytic activity">
    <reaction evidence="18">
        <text>L-seryl-[protein] + ATP = O-phospho-L-seryl-[protein] + ADP + H(+)</text>
        <dbReference type="Rhea" id="RHEA:17989"/>
        <dbReference type="Rhea" id="RHEA-COMP:9863"/>
        <dbReference type="Rhea" id="RHEA-COMP:11604"/>
        <dbReference type="ChEBI" id="CHEBI:15378"/>
        <dbReference type="ChEBI" id="CHEBI:29999"/>
        <dbReference type="ChEBI" id="CHEBI:30616"/>
        <dbReference type="ChEBI" id="CHEBI:83421"/>
        <dbReference type="ChEBI" id="CHEBI:456216"/>
        <dbReference type="EC" id="2.7.11.1"/>
    </reaction>
</comment>
<sequence length="1694" mass="187664">MSLNRLIFPYFILISLFPSDFASSQTPKEEVDALRAVATALKKSNWNFSVDPCDVTSSDGGWRNPYVDKLFEDKVTCTCTSAVCHVTKIVLKAQNLQGSLPKEFAGLPFLQEIDLSRNYLNGSIPCEWGTLPLIEISLLANRISGPIPKEIGNITTLINLVLESNQISGNLPPELGNLKSIERMLLSSNYLTRDIPNTFSKLTTLTDFRISDNQFTGTIPDFIQNWTQLDKLIIQASGLVGPIPSAIGQLVKLTDLRISDLNGPSSPFPPLQNMTSIMTLILRNSNLTGELPDYLGSITALKHLDLSFNKLSGPIPATYNALWNVDFIYFTSNMLNGEVPRWMVEKGDNIDLTYNNFSKDRTTKECWARNANMFSSTTTSPLAANNYSNVACLSNYICPKTLYGLHINCGGDELTVNGTKYDSDTWDKPFYDGRTGWVSSNTGNFLDDERSPSPKVPTLWTNTSELKIAEPSLYTTARLSAISLTYYALCLGEGSYTVNLHFAETVFSDNETYSSLGRRFFDIYVQGKLEVKDFDIVSEAKGAGRAVVKSFRVMVTNGTLEIRLLWAGKGTEAIPLRGSYGPLISAVSVDPNFTVGRNWAVVGAVVASVVFLGLLICGILWWRGCLRPKSQMEKDFKNLDFQISSFSLKQIKVATDNFDPANKIGEGGFGPVHKLTDGTMIAVKQLSSKSKQGNREFLNEIGMISALQHPHLVKLYGCCVEGDQLLLVYEYLVNNSLARALFGPLETQIRLDWPIRQKICVGLARGLAYLHEESRLKIVHRDIKATNVLLDKELNPKISDFGLAKLDEEESTHMSTRVAGTYGYMAPEYAMRGHLTDKADVYSFGVVALEIVHGRSNTSARLKAKTFYLLDWVHVLREQNKLMEVVDPRLGTDYNREEAMKMIQIGILCTSLVPSDRPSMSTVVSLLEGHSSVDVVNLLEASFNRGNGKDEESVREMKKHYAMIGGEKVTNVTDKTTTTDGPFSSSSTSTANAGDLYPVKLDSDYWNSRFSISTATKHDIDEDIVSLISSNSFFPSSFELKLHFHTLFVCRILRNSNLTGELPDYLGSITTLKLLLVNSFLPLYGLHINCGGDELTINGTKYDADTWPEPFYYGRNGWVSSNTGKFLDDERHLKVPTLWTNASELKIAEPSLYTTARLSAISLTYYALCLGEGSYTVNLHFAETVFSDNETYSSLGRRFFDIYVQGKLEVKDFDIVSEAKGAGRAVVKSFRVMVTNGTLEIRLFWAGKGTEAIPLRGSYGPLISAVSVDPNFTVGRNWAVVGAVVASVVFLGLLICGILCCKSMHLPKPNGVASPSDFKNLDFQISSFSLKQIKVATDNFDPANKIGEGGFGPVHKGKLTDGTMIAVKQLSSKSKQGNREFLNEIGMISALQHPHLVKLYGCCVEGGQLLLVYEYLVNNSLARALFGPLETQIRLDWPIRQKICVGLARGLAYLHEESRLKIVHRDIKATNVLLDKELNPKISDFGLAKLDEEESTHMSTRVAGTYGYMAPEYAMRGHLTDKADVYSFGVVALEIVHGRSNTSARLKAKTFYLLDWVHVLREQNKLMEVVDPRLGTDYNREEAMKMIQIGILCTSLVPSDRPSMSTVVSLLEGHSSVDVVNLLEASFNRGNGKDEESVRAMKKHYAMIGGEEMTNVTDKTTTTDGPFSSSSTYTANAGDLYPVKLDSDYWNSRV</sequence>
<feature type="signal peptide" evidence="20">
    <location>
        <begin position="1"/>
        <end position="24"/>
    </location>
</feature>
<evidence type="ECO:0000256" key="12">
    <source>
        <dbReference type="ARBA" id="ARBA00022840"/>
    </source>
</evidence>
<evidence type="ECO:0000259" key="21">
    <source>
        <dbReference type="PROSITE" id="PS50011"/>
    </source>
</evidence>
<comment type="caution">
    <text evidence="22">The sequence shown here is derived from an EMBL/GenBank/DDBJ whole genome shotgun (WGS) entry which is preliminary data.</text>
</comment>
<dbReference type="Gene3D" id="1.10.510.10">
    <property type="entry name" value="Transferase(Phosphotransferase) domain 1"/>
    <property type="match status" value="2"/>
</dbReference>
<evidence type="ECO:0000256" key="1">
    <source>
        <dbReference type="ARBA" id="ARBA00004479"/>
    </source>
</evidence>
<dbReference type="SUPFAM" id="SSF56112">
    <property type="entry name" value="Protein kinase-like (PK-like)"/>
    <property type="match status" value="2"/>
</dbReference>
<dbReference type="Pfam" id="PF11721">
    <property type="entry name" value="Malectin"/>
    <property type="match status" value="2"/>
</dbReference>
<comment type="catalytic activity">
    <reaction evidence="17">
        <text>L-threonyl-[protein] + ATP = O-phospho-L-threonyl-[protein] + ADP + H(+)</text>
        <dbReference type="Rhea" id="RHEA:46608"/>
        <dbReference type="Rhea" id="RHEA-COMP:11060"/>
        <dbReference type="Rhea" id="RHEA-COMP:11605"/>
        <dbReference type="ChEBI" id="CHEBI:15378"/>
        <dbReference type="ChEBI" id="CHEBI:30013"/>
        <dbReference type="ChEBI" id="CHEBI:30616"/>
        <dbReference type="ChEBI" id="CHEBI:61977"/>
        <dbReference type="ChEBI" id="CHEBI:456216"/>
        <dbReference type="EC" id="2.7.11.1"/>
    </reaction>
</comment>
<dbReference type="InterPro" id="IPR001611">
    <property type="entry name" value="Leu-rich_rpt"/>
</dbReference>
<evidence type="ECO:0000256" key="20">
    <source>
        <dbReference type="SAM" id="SignalP"/>
    </source>
</evidence>
<keyword evidence="8 20" id="KW-0732">Signal</keyword>
<gene>
    <name evidence="22" type="ORF">Bca52824_018861</name>
</gene>
<evidence type="ECO:0000256" key="11">
    <source>
        <dbReference type="ARBA" id="ARBA00022777"/>
    </source>
</evidence>
<dbReference type="PROSITE" id="PS50011">
    <property type="entry name" value="PROTEIN_KINASE_DOM"/>
    <property type="match status" value="2"/>
</dbReference>
<evidence type="ECO:0000256" key="13">
    <source>
        <dbReference type="ARBA" id="ARBA00022989"/>
    </source>
</evidence>
<evidence type="ECO:0000256" key="6">
    <source>
        <dbReference type="ARBA" id="ARBA00022679"/>
    </source>
</evidence>
<dbReference type="InterPro" id="IPR011009">
    <property type="entry name" value="Kinase-like_dom_sf"/>
</dbReference>
<dbReference type="InterPro" id="IPR021720">
    <property type="entry name" value="Malectin_dom"/>
</dbReference>
<dbReference type="InterPro" id="IPR001245">
    <property type="entry name" value="Ser-Thr/Tyr_kinase_cat_dom"/>
</dbReference>
<keyword evidence="5" id="KW-0433">Leucine-rich repeat</keyword>
<evidence type="ECO:0000313" key="23">
    <source>
        <dbReference type="Proteomes" id="UP000886595"/>
    </source>
</evidence>
<dbReference type="InterPro" id="IPR051824">
    <property type="entry name" value="LRR_Rcpt-Like_S/T_Kinase"/>
</dbReference>
<evidence type="ECO:0000256" key="19">
    <source>
        <dbReference type="SAM" id="Phobius"/>
    </source>
</evidence>
<keyword evidence="14 19" id="KW-0472">Membrane</keyword>
<dbReference type="EMBL" id="JAAMPC010000004">
    <property type="protein sequence ID" value="KAG2315739.1"/>
    <property type="molecule type" value="Genomic_DNA"/>
</dbReference>
<evidence type="ECO:0000256" key="10">
    <source>
        <dbReference type="ARBA" id="ARBA00022741"/>
    </source>
</evidence>
<protein>
    <recommendedName>
        <fullName evidence="2">non-specific serine/threonine protein kinase</fullName>
        <ecNumber evidence="2">2.7.11.1</ecNumber>
    </recommendedName>
</protein>
<keyword evidence="23" id="KW-1185">Reference proteome</keyword>
<feature type="transmembrane region" description="Helical" evidence="19">
    <location>
        <begin position="1278"/>
        <end position="1299"/>
    </location>
</feature>
<keyword evidence="13 19" id="KW-1133">Transmembrane helix</keyword>
<dbReference type="Gene3D" id="2.60.120.430">
    <property type="entry name" value="Galactose-binding lectin"/>
    <property type="match status" value="2"/>
</dbReference>
<dbReference type="OrthoDB" id="1897577at2759"/>
<dbReference type="Gene3D" id="3.30.200.20">
    <property type="entry name" value="Phosphorylase Kinase, domain 1"/>
    <property type="match status" value="2"/>
</dbReference>
<keyword evidence="11" id="KW-0418">Kinase</keyword>
<dbReference type="CDD" id="cd14066">
    <property type="entry name" value="STKc_IRAK"/>
    <property type="match status" value="2"/>
</dbReference>
<dbReference type="GO" id="GO:0005524">
    <property type="term" value="F:ATP binding"/>
    <property type="evidence" value="ECO:0007669"/>
    <property type="project" value="UniProtKB-KW"/>
</dbReference>
<evidence type="ECO:0000256" key="18">
    <source>
        <dbReference type="ARBA" id="ARBA00048679"/>
    </source>
</evidence>
<keyword evidence="15" id="KW-0675">Receptor</keyword>
<evidence type="ECO:0000256" key="5">
    <source>
        <dbReference type="ARBA" id="ARBA00022614"/>
    </source>
</evidence>
<dbReference type="Pfam" id="PF00560">
    <property type="entry name" value="LRR_1"/>
    <property type="match status" value="2"/>
</dbReference>
<keyword evidence="7 19" id="KW-0812">Transmembrane</keyword>
<evidence type="ECO:0000256" key="15">
    <source>
        <dbReference type="ARBA" id="ARBA00023170"/>
    </source>
</evidence>
<organism evidence="22 23">
    <name type="scientific">Brassica carinata</name>
    <name type="common">Ethiopian mustard</name>
    <name type="synonym">Abyssinian cabbage</name>
    <dbReference type="NCBI Taxonomy" id="52824"/>
    <lineage>
        <taxon>Eukaryota</taxon>
        <taxon>Viridiplantae</taxon>
        <taxon>Streptophyta</taxon>
        <taxon>Embryophyta</taxon>
        <taxon>Tracheophyta</taxon>
        <taxon>Spermatophyta</taxon>
        <taxon>Magnoliopsida</taxon>
        <taxon>eudicotyledons</taxon>
        <taxon>Gunneridae</taxon>
        <taxon>Pentapetalae</taxon>
        <taxon>rosids</taxon>
        <taxon>malvids</taxon>
        <taxon>Brassicales</taxon>
        <taxon>Brassicaceae</taxon>
        <taxon>Brassiceae</taxon>
        <taxon>Brassica</taxon>
    </lineage>
</organism>
<dbReference type="Gene3D" id="3.80.10.10">
    <property type="entry name" value="Ribonuclease Inhibitor"/>
    <property type="match status" value="3"/>
</dbReference>
<dbReference type="InterPro" id="IPR008271">
    <property type="entry name" value="Ser/Thr_kinase_AS"/>
</dbReference>
<evidence type="ECO:0000256" key="7">
    <source>
        <dbReference type="ARBA" id="ARBA00022692"/>
    </source>
</evidence>
<evidence type="ECO:0000256" key="4">
    <source>
        <dbReference type="ARBA" id="ARBA00022553"/>
    </source>
</evidence>
<evidence type="ECO:0000256" key="8">
    <source>
        <dbReference type="ARBA" id="ARBA00022729"/>
    </source>
</evidence>
<dbReference type="EC" id="2.7.11.1" evidence="2"/>
<evidence type="ECO:0000256" key="16">
    <source>
        <dbReference type="ARBA" id="ARBA00023180"/>
    </source>
</evidence>
<keyword evidence="4" id="KW-0597">Phosphoprotein</keyword>
<dbReference type="FunFam" id="3.30.200.20:FF:000217">
    <property type="entry name" value="probable LRR receptor-like serine/threonine-protein kinase At1g53430"/>
    <property type="match status" value="2"/>
</dbReference>
<evidence type="ECO:0000256" key="14">
    <source>
        <dbReference type="ARBA" id="ARBA00023136"/>
    </source>
</evidence>
<evidence type="ECO:0000256" key="2">
    <source>
        <dbReference type="ARBA" id="ARBA00012513"/>
    </source>
</evidence>
<proteinExistence type="predicted"/>
<dbReference type="PANTHER" id="PTHR48006">
    <property type="entry name" value="LEUCINE-RICH REPEAT-CONTAINING PROTEIN DDB_G0281931-RELATED"/>
    <property type="match status" value="1"/>
</dbReference>
<dbReference type="SMART" id="SM00220">
    <property type="entry name" value="S_TKc"/>
    <property type="match status" value="2"/>
</dbReference>
<dbReference type="GO" id="GO:0016020">
    <property type="term" value="C:membrane"/>
    <property type="evidence" value="ECO:0007669"/>
    <property type="project" value="UniProtKB-SubCell"/>
</dbReference>